<protein>
    <submittedName>
        <fullName evidence="1">Uncharacterized protein</fullName>
    </submittedName>
</protein>
<sequence>MSVSLSVYEGVIQAAKASLSSGNSKSRQSGNTTRKLWCRFRTGRKIGPRLSSERFEGTTADISQEAVLDGKSTEAPVVSAVAALDPPELICCLTPQDNLSR</sequence>
<dbReference type="Proteomes" id="UP001476798">
    <property type="component" value="Unassembled WGS sequence"/>
</dbReference>
<gene>
    <name evidence="1" type="ORF">GOODEAATRI_020137</name>
</gene>
<accession>A0ABV0P6D4</accession>
<name>A0ABV0P6D4_9TELE</name>
<organism evidence="1 2">
    <name type="scientific">Goodea atripinnis</name>
    <dbReference type="NCBI Taxonomy" id="208336"/>
    <lineage>
        <taxon>Eukaryota</taxon>
        <taxon>Metazoa</taxon>
        <taxon>Chordata</taxon>
        <taxon>Craniata</taxon>
        <taxon>Vertebrata</taxon>
        <taxon>Euteleostomi</taxon>
        <taxon>Actinopterygii</taxon>
        <taxon>Neopterygii</taxon>
        <taxon>Teleostei</taxon>
        <taxon>Neoteleostei</taxon>
        <taxon>Acanthomorphata</taxon>
        <taxon>Ovalentaria</taxon>
        <taxon>Atherinomorphae</taxon>
        <taxon>Cyprinodontiformes</taxon>
        <taxon>Goodeidae</taxon>
        <taxon>Goodea</taxon>
    </lineage>
</organism>
<dbReference type="EMBL" id="JAHRIO010061822">
    <property type="protein sequence ID" value="MEQ2179009.1"/>
    <property type="molecule type" value="Genomic_DNA"/>
</dbReference>
<keyword evidence="2" id="KW-1185">Reference proteome</keyword>
<evidence type="ECO:0000313" key="1">
    <source>
        <dbReference type="EMBL" id="MEQ2179009.1"/>
    </source>
</evidence>
<reference evidence="1 2" key="1">
    <citation type="submission" date="2021-06" db="EMBL/GenBank/DDBJ databases">
        <authorList>
            <person name="Palmer J.M."/>
        </authorList>
    </citation>
    <scope>NUCLEOTIDE SEQUENCE [LARGE SCALE GENOMIC DNA]</scope>
    <source>
        <strain evidence="1 2">GA_2019</strain>
        <tissue evidence="1">Muscle</tissue>
    </source>
</reference>
<comment type="caution">
    <text evidence="1">The sequence shown here is derived from an EMBL/GenBank/DDBJ whole genome shotgun (WGS) entry which is preliminary data.</text>
</comment>
<proteinExistence type="predicted"/>
<evidence type="ECO:0000313" key="2">
    <source>
        <dbReference type="Proteomes" id="UP001476798"/>
    </source>
</evidence>